<feature type="domain" description="AB hydrolase-1" evidence="2">
    <location>
        <begin position="63"/>
        <end position="282"/>
    </location>
</feature>
<dbReference type="PANTHER" id="PTHR43798">
    <property type="entry name" value="MONOACYLGLYCEROL LIPASE"/>
    <property type="match status" value="1"/>
</dbReference>
<feature type="region of interest" description="Disordered" evidence="1">
    <location>
        <begin position="1"/>
        <end position="20"/>
    </location>
</feature>
<dbReference type="SUPFAM" id="SSF53474">
    <property type="entry name" value="alpha/beta-Hydrolases"/>
    <property type="match status" value="1"/>
</dbReference>
<sequence length="297" mass="32103">MVRAGTTVDLPADDGDAAARGRIPYRPVTDRGTLQEASMPQLEVDGAALTYDDEGPRDAADSPLVLVHGWTANRHRWDHQAAHFSARRRVIRLDLRGHGESTGAGVPTIAHLARDVVALLDHLGVERCVLAGHSMGGMIAQTVALAHPTRVERLVLVGTTGRMTYSRGRGLLMAASTLVPFRLFVAANIQRAFAPGYPREEIRAHIRASAATPREVVMTLYGAMRAFDVLDRAGEISVPTLIVHGYHDVQLPLRQVLRLAKACPDAVVRVLDAGHELPLEKPAELTGALESFLSAKP</sequence>
<name>A0A919ETW3_9ACTN</name>
<dbReference type="InterPro" id="IPR029058">
    <property type="entry name" value="AB_hydrolase_fold"/>
</dbReference>
<dbReference type="Proteomes" id="UP000619355">
    <property type="component" value="Unassembled WGS sequence"/>
</dbReference>
<dbReference type="Pfam" id="PF00561">
    <property type="entry name" value="Abhydrolase_1"/>
    <property type="match status" value="1"/>
</dbReference>
<accession>A0A919ETW3</accession>
<dbReference type="GO" id="GO:0003824">
    <property type="term" value="F:catalytic activity"/>
    <property type="evidence" value="ECO:0007669"/>
    <property type="project" value="UniProtKB-ARBA"/>
</dbReference>
<organism evidence="3 4">
    <name type="scientific">Streptomyces capoamus</name>
    <dbReference type="NCBI Taxonomy" id="68183"/>
    <lineage>
        <taxon>Bacteria</taxon>
        <taxon>Bacillati</taxon>
        <taxon>Actinomycetota</taxon>
        <taxon>Actinomycetes</taxon>
        <taxon>Kitasatosporales</taxon>
        <taxon>Streptomycetaceae</taxon>
        <taxon>Streptomyces</taxon>
    </lineage>
</organism>
<reference evidence="4" key="1">
    <citation type="journal article" date="2019" name="Int. J. Syst. Evol. Microbiol.">
        <title>The Global Catalogue of Microorganisms (GCM) 10K type strain sequencing project: providing services to taxonomists for standard genome sequencing and annotation.</title>
        <authorList>
            <consortium name="The Broad Institute Genomics Platform"/>
            <consortium name="The Broad Institute Genome Sequencing Center for Infectious Disease"/>
            <person name="Wu L."/>
            <person name="Ma J."/>
        </authorList>
    </citation>
    <scope>NUCLEOTIDE SEQUENCE [LARGE SCALE GENOMIC DNA]</scope>
    <source>
        <strain evidence="4">JCM 4253</strain>
    </source>
</reference>
<dbReference type="AlphaFoldDB" id="A0A919ETW3"/>
<dbReference type="EMBL" id="BNBF01000001">
    <property type="protein sequence ID" value="GHG35547.1"/>
    <property type="molecule type" value="Genomic_DNA"/>
</dbReference>
<protein>
    <submittedName>
        <fullName evidence="3">Carboxylesterase</fullName>
    </submittedName>
</protein>
<proteinExistence type="predicted"/>
<evidence type="ECO:0000259" key="2">
    <source>
        <dbReference type="Pfam" id="PF00561"/>
    </source>
</evidence>
<dbReference type="PRINTS" id="PR00111">
    <property type="entry name" value="ABHYDROLASE"/>
</dbReference>
<dbReference type="InterPro" id="IPR050266">
    <property type="entry name" value="AB_hydrolase_sf"/>
</dbReference>
<keyword evidence="4" id="KW-1185">Reference proteome</keyword>
<dbReference type="Gene3D" id="3.40.50.1820">
    <property type="entry name" value="alpha/beta hydrolase"/>
    <property type="match status" value="1"/>
</dbReference>
<evidence type="ECO:0000256" key="1">
    <source>
        <dbReference type="SAM" id="MobiDB-lite"/>
    </source>
</evidence>
<comment type="caution">
    <text evidence="3">The sequence shown here is derived from an EMBL/GenBank/DDBJ whole genome shotgun (WGS) entry which is preliminary data.</text>
</comment>
<evidence type="ECO:0000313" key="4">
    <source>
        <dbReference type="Proteomes" id="UP000619355"/>
    </source>
</evidence>
<gene>
    <name evidence="3" type="ORF">GCM10018980_06050</name>
</gene>
<evidence type="ECO:0000313" key="3">
    <source>
        <dbReference type="EMBL" id="GHG35547.1"/>
    </source>
</evidence>
<dbReference type="InterPro" id="IPR000073">
    <property type="entry name" value="AB_hydrolase_1"/>
</dbReference>